<feature type="chain" id="PRO_5004191053" evidence="1">
    <location>
        <begin position="21"/>
        <end position="147"/>
    </location>
</feature>
<organism evidence="2 3">
    <name type="scientific">Koribacter versatilis (strain Ellin345)</name>
    <dbReference type="NCBI Taxonomy" id="204669"/>
    <lineage>
        <taxon>Bacteria</taxon>
        <taxon>Pseudomonadati</taxon>
        <taxon>Acidobacteriota</taxon>
        <taxon>Terriglobia</taxon>
        <taxon>Terriglobales</taxon>
        <taxon>Candidatus Korobacteraceae</taxon>
        <taxon>Candidatus Korobacter</taxon>
    </lineage>
</organism>
<sequence>MKKPLMLIAMLATLALLAFAQNDNPVPAFNPGPPSKAEHLPDILSKDLRTGESFQNAAQMHAYELAEKIPDVLHQLPCYCYCDRGHGHKSLRTCYESTHAAHCGVCLKEAYYAYQQTKLKKTPRQIREGIIRGDWQQIDLDTAVSMN</sequence>
<dbReference type="AlphaFoldDB" id="Q1IPK9"/>
<reference evidence="2 3" key="1">
    <citation type="journal article" date="2009" name="Appl. Environ. Microbiol.">
        <title>Three genomes from the phylum Acidobacteria provide insight into the lifestyles of these microorganisms in soils.</title>
        <authorList>
            <person name="Ward N.L."/>
            <person name="Challacombe J.F."/>
            <person name="Janssen P.H."/>
            <person name="Henrissat B."/>
            <person name="Coutinho P.M."/>
            <person name="Wu M."/>
            <person name="Xie G."/>
            <person name="Haft D.H."/>
            <person name="Sait M."/>
            <person name="Badger J."/>
            <person name="Barabote R.D."/>
            <person name="Bradley B."/>
            <person name="Brettin T.S."/>
            <person name="Brinkac L.M."/>
            <person name="Bruce D."/>
            <person name="Creasy T."/>
            <person name="Daugherty S.C."/>
            <person name="Davidsen T.M."/>
            <person name="DeBoy R.T."/>
            <person name="Detter J.C."/>
            <person name="Dodson R.J."/>
            <person name="Durkin A.S."/>
            <person name="Ganapathy A."/>
            <person name="Gwinn-Giglio M."/>
            <person name="Han C.S."/>
            <person name="Khouri H."/>
            <person name="Kiss H."/>
            <person name="Kothari S.P."/>
            <person name="Madupu R."/>
            <person name="Nelson K.E."/>
            <person name="Nelson W.C."/>
            <person name="Paulsen I."/>
            <person name="Penn K."/>
            <person name="Ren Q."/>
            <person name="Rosovitz M.J."/>
            <person name="Selengut J.D."/>
            <person name="Shrivastava S."/>
            <person name="Sullivan S.A."/>
            <person name="Tapia R."/>
            <person name="Thompson L.S."/>
            <person name="Watkins K.L."/>
            <person name="Yang Q."/>
            <person name="Yu C."/>
            <person name="Zafar N."/>
            <person name="Zhou L."/>
            <person name="Kuske C.R."/>
        </authorList>
    </citation>
    <scope>NUCLEOTIDE SEQUENCE [LARGE SCALE GENOMIC DNA]</scope>
    <source>
        <strain evidence="2 3">Ellin345</strain>
    </source>
</reference>
<dbReference type="EMBL" id="CP000360">
    <property type="protein sequence ID" value="ABF41191.1"/>
    <property type="molecule type" value="Genomic_DNA"/>
</dbReference>
<dbReference type="STRING" id="204669.Acid345_2190"/>
<dbReference type="eggNOG" id="ENOG5030ZTQ">
    <property type="taxonomic scope" value="Bacteria"/>
</dbReference>
<feature type="signal peptide" evidence="1">
    <location>
        <begin position="1"/>
        <end position="20"/>
    </location>
</feature>
<gene>
    <name evidence="2" type="ordered locus">Acid345_2190</name>
</gene>
<name>Q1IPK9_KORVE</name>
<dbReference type="EnsemblBacteria" id="ABF41191">
    <property type="protein sequence ID" value="ABF41191"/>
    <property type="gene ID" value="Acid345_2190"/>
</dbReference>
<dbReference type="HOGENOM" id="CLU_115354_0_0_0"/>
<evidence type="ECO:0000256" key="1">
    <source>
        <dbReference type="SAM" id="SignalP"/>
    </source>
</evidence>
<evidence type="ECO:0000313" key="3">
    <source>
        <dbReference type="Proteomes" id="UP000002432"/>
    </source>
</evidence>
<dbReference type="NCBIfam" id="NF041379">
    <property type="entry name" value="OS_HP4_CYCXC"/>
    <property type="match status" value="1"/>
</dbReference>
<dbReference type="InterPro" id="IPR025673">
    <property type="entry name" value="PCYCGC"/>
</dbReference>
<dbReference type="Pfam" id="PF13798">
    <property type="entry name" value="PCYCGC"/>
    <property type="match status" value="1"/>
</dbReference>
<evidence type="ECO:0000313" key="2">
    <source>
        <dbReference type="EMBL" id="ABF41191.1"/>
    </source>
</evidence>
<proteinExistence type="predicted"/>
<dbReference type="Proteomes" id="UP000002432">
    <property type="component" value="Chromosome"/>
</dbReference>
<protein>
    <submittedName>
        <fullName evidence="2">Uncharacterized protein</fullName>
    </submittedName>
</protein>
<keyword evidence="3" id="KW-1185">Reference proteome</keyword>
<dbReference type="RefSeq" id="WP_011522992.1">
    <property type="nucleotide sequence ID" value="NC_008009.1"/>
</dbReference>
<dbReference type="KEGG" id="aba:Acid345_2190"/>
<keyword evidence="1" id="KW-0732">Signal</keyword>
<accession>Q1IPK9</accession>